<dbReference type="PATRIC" id="fig|411473.3.peg.266"/>
<dbReference type="EMBL" id="AWVF01000031">
    <property type="protein sequence ID" value="ERJ97270.1"/>
    <property type="molecule type" value="Genomic_DNA"/>
</dbReference>
<dbReference type="Proteomes" id="UP000016662">
    <property type="component" value="Unassembled WGS sequence"/>
</dbReference>
<organism evidence="1 2">
    <name type="scientific">Ruminococcus callidus ATCC 27760</name>
    <dbReference type="NCBI Taxonomy" id="411473"/>
    <lineage>
        <taxon>Bacteria</taxon>
        <taxon>Bacillati</taxon>
        <taxon>Bacillota</taxon>
        <taxon>Clostridia</taxon>
        <taxon>Eubacteriales</taxon>
        <taxon>Oscillospiraceae</taxon>
        <taxon>Ruminococcus</taxon>
    </lineage>
</organism>
<dbReference type="STRING" id="411473.RUMCAL_00342"/>
<dbReference type="RefSeq" id="WP_021681947.1">
    <property type="nucleotide sequence ID" value="NZ_KI260389.1"/>
</dbReference>
<evidence type="ECO:0000313" key="2">
    <source>
        <dbReference type="Proteomes" id="UP000016662"/>
    </source>
</evidence>
<protein>
    <submittedName>
        <fullName evidence="1">Uncharacterized protein</fullName>
    </submittedName>
</protein>
<keyword evidence="2" id="KW-1185">Reference proteome</keyword>
<name>U2KYT1_9FIRM</name>
<accession>U2KYT1</accession>
<sequence>MASNAPSGMVKYTSRDFDSIMKDFWDLVPKLTELWNPSVYDASDSTKWNPDAISDPGVVLGIFLASVADMLGVNTDWLANEVFAPSVSQRKNAEKLFSLMGYTLGWYTAARTEVTFTNNTENSITLDFGFNGGNFCTVNAYTDITNQSRVITYNILPMTNTYGAAETRSKRQIIADGTNVFADTDIVHLAPGKTCTRVAVEGSLRSVAKSVEEIKKNNCVIKLPSQHIDTTAVWVKAKASLHDTYLDTQWVQVSSPSEFIEPEPMFAVTYDNYSNAQLQISNYINQLENYSNNYLVIYWIECSGAIGCVNANVLSNFQPAKPNACDNAKYTTESGDISVSNLANTSEMPHTYTVTGKSPETAKEAYRNSRNYINTWDSLITLPDFTRFLTREAGIDCGTVLDCQKALEINLAIYKNTNLTDAQKSKMYITYHDFPESSDTYTQFKWDNILDIGFDPTDPNRFVFSTNFQRYTAMCFAIYNDFNESEYTDTTYTPVKKNTISTVKYASSSNDYDYAFIGYQPPMNIINSVIDDYRPLQAMSVELQFGFVRVFPWYVVGEIYPKTTVDKDKAKTIIANVKEKLALYFSPANRKLGQKPTVMEVVEIIESADSNIRYFDAGNLKFPVINWGELSKVGAQEHIDTYDIEYFNPISFARYQDLGANIGESRNNLRIAPDWILE</sequence>
<reference evidence="1 2" key="1">
    <citation type="submission" date="2013-07" db="EMBL/GenBank/DDBJ databases">
        <authorList>
            <person name="Weinstock G."/>
            <person name="Sodergren E."/>
            <person name="Wylie T."/>
            <person name="Fulton L."/>
            <person name="Fulton R."/>
            <person name="Fronick C."/>
            <person name="O'Laughlin M."/>
            <person name="Godfrey J."/>
            <person name="Miner T."/>
            <person name="Herter B."/>
            <person name="Appelbaum E."/>
            <person name="Cordes M."/>
            <person name="Lek S."/>
            <person name="Wollam A."/>
            <person name="Pepin K.H."/>
            <person name="Palsikar V.B."/>
            <person name="Mitreva M."/>
            <person name="Wilson R.K."/>
        </authorList>
    </citation>
    <scope>NUCLEOTIDE SEQUENCE [LARGE SCALE GENOMIC DNA]</scope>
    <source>
        <strain evidence="1 2">ATCC 27760</strain>
    </source>
</reference>
<comment type="caution">
    <text evidence="1">The sequence shown here is derived from an EMBL/GenBank/DDBJ whole genome shotgun (WGS) entry which is preliminary data.</text>
</comment>
<evidence type="ECO:0000313" key="1">
    <source>
        <dbReference type="EMBL" id="ERJ97270.1"/>
    </source>
</evidence>
<dbReference type="HOGENOM" id="CLU_405374_0_0_9"/>
<dbReference type="AlphaFoldDB" id="U2KYT1"/>
<gene>
    <name evidence="1" type="ORF">RUMCAL_00342</name>
</gene>
<proteinExistence type="predicted"/>